<evidence type="ECO:0000256" key="5">
    <source>
        <dbReference type="ARBA" id="ARBA00022723"/>
    </source>
</evidence>
<proteinExistence type="inferred from homology"/>
<dbReference type="GO" id="GO:0031419">
    <property type="term" value="F:cobalamin binding"/>
    <property type="evidence" value="ECO:0007669"/>
    <property type="project" value="UniProtKB-KW"/>
</dbReference>
<accession>A0A1U7P3J0</accession>
<evidence type="ECO:0000256" key="4">
    <source>
        <dbReference type="ARBA" id="ARBA00022628"/>
    </source>
</evidence>
<keyword evidence="5" id="KW-0479">Metal-binding</keyword>
<keyword evidence="7" id="KW-0170">Cobalt</keyword>
<comment type="caution">
    <text evidence="9">The sequence shown here is derived from an EMBL/GenBank/DDBJ whole genome shotgun (WGS) entry which is preliminary data.</text>
</comment>
<dbReference type="InterPro" id="IPR006158">
    <property type="entry name" value="Cobalamin-bd"/>
</dbReference>
<comment type="similarity">
    <text evidence="2">Belongs to the methylmalonyl-CoA mutase family.</text>
</comment>
<evidence type="ECO:0000256" key="2">
    <source>
        <dbReference type="ARBA" id="ARBA00008465"/>
    </source>
</evidence>
<dbReference type="PROSITE" id="PS51332">
    <property type="entry name" value="B12_BINDING"/>
    <property type="match status" value="1"/>
</dbReference>
<dbReference type="NCBIfam" id="NF006944">
    <property type="entry name" value="PRK09426.1"/>
    <property type="match status" value="1"/>
</dbReference>
<dbReference type="NCBIfam" id="TIGR00640">
    <property type="entry name" value="acid_CoA_mut_C"/>
    <property type="match status" value="1"/>
</dbReference>
<dbReference type="Gene3D" id="3.40.50.280">
    <property type="entry name" value="Cobalamin-binding domain"/>
    <property type="match status" value="1"/>
</dbReference>
<evidence type="ECO:0000256" key="1">
    <source>
        <dbReference type="ARBA" id="ARBA00001922"/>
    </source>
</evidence>
<dbReference type="NCBIfam" id="TIGR00641">
    <property type="entry name" value="acid_CoA_mut_N"/>
    <property type="match status" value="1"/>
</dbReference>
<dbReference type="EC" id="5.4.99.2" evidence="3"/>
<dbReference type="Proteomes" id="UP000186607">
    <property type="component" value="Unassembled WGS sequence"/>
</dbReference>
<reference evidence="9 10" key="1">
    <citation type="submission" date="2017-01" db="EMBL/GenBank/DDBJ databases">
        <title>Genome Analysis of Deinococcus marmoris KOPRI26562.</title>
        <authorList>
            <person name="Kim J.H."/>
            <person name="Oh H.-M."/>
        </authorList>
    </citation>
    <scope>NUCLEOTIDE SEQUENCE [LARGE SCALE GENOMIC DNA]</scope>
    <source>
        <strain evidence="9 10">KOPRI26562</strain>
    </source>
</reference>
<gene>
    <name evidence="9" type="ORF">BOO71_0001588</name>
</gene>
<feature type="domain" description="B12-binding" evidence="8">
    <location>
        <begin position="584"/>
        <end position="716"/>
    </location>
</feature>
<evidence type="ECO:0000256" key="6">
    <source>
        <dbReference type="ARBA" id="ARBA00023235"/>
    </source>
</evidence>
<dbReference type="InterPro" id="IPR006159">
    <property type="entry name" value="Acid_CoA_mut_C"/>
</dbReference>
<dbReference type="InterPro" id="IPR016176">
    <property type="entry name" value="Cbl-dep_enz_cat"/>
</dbReference>
<evidence type="ECO:0000313" key="9">
    <source>
        <dbReference type="EMBL" id="OLV19741.1"/>
    </source>
</evidence>
<dbReference type="Pfam" id="PF02310">
    <property type="entry name" value="B12-binding"/>
    <property type="match status" value="1"/>
</dbReference>
<dbReference type="CDD" id="cd03679">
    <property type="entry name" value="MM_CoA_mutase_alpha_like"/>
    <property type="match status" value="1"/>
</dbReference>
<evidence type="ECO:0000259" key="8">
    <source>
        <dbReference type="PROSITE" id="PS51332"/>
    </source>
</evidence>
<name>A0A1U7P3J0_9DEIO</name>
<protein>
    <recommendedName>
        <fullName evidence="3">methylmalonyl-CoA mutase</fullName>
        <ecNumber evidence="3">5.4.99.2</ecNumber>
    </recommendedName>
</protein>
<dbReference type="GO" id="GO:0019678">
    <property type="term" value="P:propionate metabolic process, methylmalonyl pathway"/>
    <property type="evidence" value="ECO:0007669"/>
    <property type="project" value="TreeGrafter"/>
</dbReference>
<dbReference type="GO" id="GO:0005737">
    <property type="term" value="C:cytoplasm"/>
    <property type="evidence" value="ECO:0007669"/>
    <property type="project" value="TreeGrafter"/>
</dbReference>
<dbReference type="EMBL" id="MSTI01000020">
    <property type="protein sequence ID" value="OLV19741.1"/>
    <property type="molecule type" value="Genomic_DNA"/>
</dbReference>
<dbReference type="eggNOG" id="COG1884">
    <property type="taxonomic scope" value="Bacteria"/>
</dbReference>
<dbReference type="eggNOG" id="COG2185">
    <property type="taxonomic scope" value="Bacteria"/>
</dbReference>
<evidence type="ECO:0000256" key="7">
    <source>
        <dbReference type="ARBA" id="ARBA00023285"/>
    </source>
</evidence>
<keyword evidence="6" id="KW-0413">Isomerase</keyword>
<dbReference type="GO" id="GO:0046872">
    <property type="term" value="F:metal ion binding"/>
    <property type="evidence" value="ECO:0007669"/>
    <property type="project" value="UniProtKB-KW"/>
</dbReference>
<dbReference type="PANTHER" id="PTHR48101:SF4">
    <property type="entry name" value="METHYLMALONYL-COA MUTASE, MITOCHONDRIAL"/>
    <property type="match status" value="1"/>
</dbReference>
<dbReference type="GO" id="GO:0004494">
    <property type="term" value="F:methylmalonyl-CoA mutase activity"/>
    <property type="evidence" value="ECO:0007669"/>
    <property type="project" value="UniProtKB-EC"/>
</dbReference>
<dbReference type="InterPro" id="IPR006099">
    <property type="entry name" value="MeMalonylCoA_mutase_a/b_cat"/>
</dbReference>
<dbReference type="FunFam" id="3.20.20.240:FF:000001">
    <property type="entry name" value="Probable methylmalonyl-coa mutase"/>
    <property type="match status" value="1"/>
</dbReference>
<dbReference type="Gene3D" id="3.20.20.240">
    <property type="entry name" value="Methylmalonyl-CoA mutase"/>
    <property type="match status" value="1"/>
</dbReference>
<comment type="cofactor">
    <cofactor evidence="1">
        <name>adenosylcob(III)alamin</name>
        <dbReference type="ChEBI" id="CHEBI:18408"/>
    </cofactor>
</comment>
<dbReference type="STRING" id="249408.BOO71_0001588"/>
<evidence type="ECO:0000313" key="10">
    <source>
        <dbReference type="Proteomes" id="UP000186607"/>
    </source>
</evidence>
<sequence length="716" mass="77718">MSEQNLPTLDAWKALARKDLKGAEPETLNRLTPEGLTLKALYTRADLPEDGGADTLPGLSPYTRGPRATMYAARTWTIRQYAGFSTAEASNAFYRRNLKAGQKGLSVAFDLATHRGYDSDHPRVVGDVGKAGVAIDSVEDMKLLFDGIPLDQMSVSMTMNGAVLPILAGYIVAGQEGGASLDQLSGTIQNDILKEFMVRNTYIYPPEPSMRIVADIIAYTAEKMPRFNSISISGYHLQEAGANAALELAYTLADGLEYVRAALKKGLDVDAFAPRLSFFFAIGMNFYTEVAKLRAARLLWDEIMAGFDPKNPMSRALRTHCQTSGWSLTEQDPYNNVVRTAVEAMAAVFGGTQSLHTNAFDEAIGLPTEFSARIARNTQLLIQEETGIPDVVDPWGGSYLMERLTFDLAEKARELMREVEELGGMAKAIEAGIPKLRIEESAARKQARIDRGEDVIVGVNKYRLQEQTPVDLLEIDNDAVRESQIARLNRVKAERDPEAVKACLDALENAARTDTGNLLALSVEAMRARCTVGEVSDALERVWGRHSAEVRTLSGVYAQGYAGDEGFAALQGDIEAFAEAEGRRPRMLVVKMGQDGHDRGAKVIATGFADLGFDVDVGPLFQTPDEAARQAVENDVHVIGVSSQAAGHKTLIPQLIAALKDQEAGDILVIAGGVIPQQDYAALRAAGVSGIFGPGTPILTSAREVLRLLRERNTNI</sequence>
<dbReference type="RefSeq" id="WP_075830447.1">
    <property type="nucleotide sequence ID" value="NZ_MSTI01000020.1"/>
</dbReference>
<dbReference type="AlphaFoldDB" id="A0A1U7P3J0"/>
<evidence type="ECO:0000256" key="3">
    <source>
        <dbReference type="ARBA" id="ARBA00012398"/>
    </source>
</evidence>
<dbReference type="Pfam" id="PF01642">
    <property type="entry name" value="MM_CoA_mutase"/>
    <property type="match status" value="1"/>
</dbReference>
<dbReference type="SUPFAM" id="SSF52242">
    <property type="entry name" value="Cobalamin (vitamin B12)-binding domain"/>
    <property type="match status" value="1"/>
</dbReference>
<dbReference type="SUPFAM" id="SSF51703">
    <property type="entry name" value="Cobalamin (vitamin B12)-dependent enzymes"/>
    <property type="match status" value="1"/>
</dbReference>
<dbReference type="PANTHER" id="PTHR48101">
    <property type="entry name" value="METHYLMALONYL-COA MUTASE, MITOCHONDRIAL-RELATED"/>
    <property type="match status" value="1"/>
</dbReference>
<organism evidence="9 10">
    <name type="scientific">Deinococcus marmoris</name>
    <dbReference type="NCBI Taxonomy" id="249408"/>
    <lineage>
        <taxon>Bacteria</taxon>
        <taxon>Thermotogati</taxon>
        <taxon>Deinococcota</taxon>
        <taxon>Deinococci</taxon>
        <taxon>Deinococcales</taxon>
        <taxon>Deinococcaceae</taxon>
        <taxon>Deinococcus</taxon>
    </lineage>
</organism>
<dbReference type="CDD" id="cd02071">
    <property type="entry name" value="MM_CoA_mut_B12_BD"/>
    <property type="match status" value="1"/>
</dbReference>
<keyword evidence="4" id="KW-0846">Cobalamin</keyword>
<dbReference type="InterPro" id="IPR006098">
    <property type="entry name" value="MMCoA_mutase_a_cat"/>
</dbReference>
<dbReference type="OrthoDB" id="9762378at2"/>
<keyword evidence="10" id="KW-1185">Reference proteome</keyword>
<dbReference type="InterPro" id="IPR036724">
    <property type="entry name" value="Cobalamin-bd_sf"/>
</dbReference>